<sequence>MFFFGVLSNTLPYLFLVVLYVVGLGSWLLGKPNVEENTVDSITANTINIAEESDVTSGDTVHFFSDIAGIHFDQTEMQASDEKSYTAGIVHKIVEAPTQFPEHHLAFRLFSRPPPIFG</sequence>
<comment type="caution">
    <text evidence="2">The sequence shown here is derived from an EMBL/GenBank/DDBJ whole genome shotgun (WGS) entry which is preliminary data.</text>
</comment>
<reference evidence="2 3" key="1">
    <citation type="submission" date="2018-03" db="EMBL/GenBank/DDBJ databases">
        <title>Genomic Encyclopedia of Archaeal and Bacterial Type Strains, Phase II (KMG-II): from individual species to whole genera.</title>
        <authorList>
            <person name="Goeker M."/>
        </authorList>
    </citation>
    <scope>NUCLEOTIDE SEQUENCE [LARGE SCALE GENOMIC DNA]</scope>
    <source>
        <strain evidence="2 3">DSM 27267</strain>
    </source>
</reference>
<keyword evidence="1" id="KW-0472">Membrane</keyword>
<keyword evidence="1" id="KW-1133">Transmembrane helix</keyword>
<dbReference type="AlphaFoldDB" id="A0A2P8CDW0"/>
<dbReference type="OrthoDB" id="9929725at2"/>
<evidence type="ECO:0000313" key="3">
    <source>
        <dbReference type="Proteomes" id="UP000240621"/>
    </source>
</evidence>
<organism evidence="2 3">
    <name type="scientific">Prolixibacter denitrificans</name>
    <dbReference type="NCBI Taxonomy" id="1541063"/>
    <lineage>
        <taxon>Bacteria</taxon>
        <taxon>Pseudomonadati</taxon>
        <taxon>Bacteroidota</taxon>
        <taxon>Bacteroidia</taxon>
        <taxon>Marinilabiliales</taxon>
        <taxon>Prolixibacteraceae</taxon>
        <taxon>Prolixibacter</taxon>
    </lineage>
</organism>
<protein>
    <submittedName>
        <fullName evidence="2">Uncharacterized protein</fullName>
    </submittedName>
</protein>
<accession>A0A2P8CDW0</accession>
<dbReference type="Proteomes" id="UP000240621">
    <property type="component" value="Unassembled WGS sequence"/>
</dbReference>
<dbReference type="EMBL" id="PYGC01000004">
    <property type="protein sequence ID" value="PSK83165.1"/>
    <property type="molecule type" value="Genomic_DNA"/>
</dbReference>
<keyword evidence="1" id="KW-0812">Transmembrane</keyword>
<feature type="transmembrane region" description="Helical" evidence="1">
    <location>
        <begin position="12"/>
        <end position="30"/>
    </location>
</feature>
<dbReference type="RefSeq" id="WP_106541968.1">
    <property type="nucleotide sequence ID" value="NZ_BLAU01000001.1"/>
</dbReference>
<proteinExistence type="predicted"/>
<gene>
    <name evidence="2" type="ORF">CLV93_10495</name>
</gene>
<evidence type="ECO:0000256" key="1">
    <source>
        <dbReference type="SAM" id="Phobius"/>
    </source>
</evidence>
<evidence type="ECO:0000313" key="2">
    <source>
        <dbReference type="EMBL" id="PSK83165.1"/>
    </source>
</evidence>
<name>A0A2P8CDW0_9BACT</name>